<reference evidence="2 3" key="1">
    <citation type="journal article" date="2019" name="Commun. Biol.">
        <title>The bagworm genome reveals a unique fibroin gene that provides high tensile strength.</title>
        <authorList>
            <person name="Kono N."/>
            <person name="Nakamura H."/>
            <person name="Ohtoshi R."/>
            <person name="Tomita M."/>
            <person name="Numata K."/>
            <person name="Arakawa K."/>
        </authorList>
    </citation>
    <scope>NUCLEOTIDE SEQUENCE [LARGE SCALE GENOMIC DNA]</scope>
</reference>
<dbReference type="EMBL" id="BGZK01000051">
    <property type="protein sequence ID" value="GBP12450.1"/>
    <property type="molecule type" value="Genomic_DNA"/>
</dbReference>
<comment type="caution">
    <text evidence="2">The sequence shown here is derived from an EMBL/GenBank/DDBJ whole genome shotgun (WGS) entry which is preliminary data.</text>
</comment>
<evidence type="ECO:0000313" key="3">
    <source>
        <dbReference type="Proteomes" id="UP000299102"/>
    </source>
</evidence>
<accession>A0A4C1TFV1</accession>
<evidence type="ECO:0000256" key="1">
    <source>
        <dbReference type="SAM" id="MobiDB-lite"/>
    </source>
</evidence>
<gene>
    <name evidence="2" type="ORF">EVAR_75860_1</name>
</gene>
<dbReference type="AlphaFoldDB" id="A0A4C1TFV1"/>
<dbReference type="Proteomes" id="UP000299102">
    <property type="component" value="Unassembled WGS sequence"/>
</dbReference>
<keyword evidence="3" id="KW-1185">Reference proteome</keyword>
<evidence type="ECO:0000313" key="2">
    <source>
        <dbReference type="EMBL" id="GBP12450.1"/>
    </source>
</evidence>
<protein>
    <submittedName>
        <fullName evidence="2">Uncharacterized protein</fullName>
    </submittedName>
</protein>
<name>A0A4C1TFV1_EUMVA</name>
<organism evidence="2 3">
    <name type="scientific">Eumeta variegata</name>
    <name type="common">Bagworm moth</name>
    <name type="synonym">Eumeta japonica</name>
    <dbReference type="NCBI Taxonomy" id="151549"/>
    <lineage>
        <taxon>Eukaryota</taxon>
        <taxon>Metazoa</taxon>
        <taxon>Ecdysozoa</taxon>
        <taxon>Arthropoda</taxon>
        <taxon>Hexapoda</taxon>
        <taxon>Insecta</taxon>
        <taxon>Pterygota</taxon>
        <taxon>Neoptera</taxon>
        <taxon>Endopterygota</taxon>
        <taxon>Lepidoptera</taxon>
        <taxon>Glossata</taxon>
        <taxon>Ditrysia</taxon>
        <taxon>Tineoidea</taxon>
        <taxon>Psychidae</taxon>
        <taxon>Oiketicinae</taxon>
        <taxon>Eumeta</taxon>
    </lineage>
</organism>
<proteinExistence type="predicted"/>
<dbReference type="OrthoDB" id="7480412at2759"/>
<feature type="compositionally biased region" description="Basic and acidic residues" evidence="1">
    <location>
        <begin position="113"/>
        <end position="130"/>
    </location>
</feature>
<sequence length="168" mass="18777">MISSKFFTNALEDVFKILNWKRYGININVEYLTRLRFADEINHHEKVADGPRHHACKHSHLVIHLIAVVSGSCRRARAPAVARDVARPPGALNEIFVAQVKQTPSSITALETGREVSGSEKGETAHKAARTETASVIQKKTSHILHYLDRHHELKGVLLSPEISEPRP</sequence>
<feature type="region of interest" description="Disordered" evidence="1">
    <location>
        <begin position="113"/>
        <end position="132"/>
    </location>
</feature>